<evidence type="ECO:0000259" key="3">
    <source>
        <dbReference type="PROSITE" id="PS51371"/>
    </source>
</evidence>
<dbReference type="PANTHER" id="PTHR43080">
    <property type="entry name" value="CBS DOMAIN-CONTAINING PROTEIN CBSX3, MITOCHONDRIAL"/>
    <property type="match status" value="1"/>
</dbReference>
<name>A0A346XUW0_9ACTN</name>
<sequence>MERWVLARRGVHGDPELLKDVLVADTIELLQAATGAPLDPPAGDGSITVPLPAKLAGLPVHKSVTVHVGEVRRMEHWLTIPLRWDAGHASAVVPAFEGSIEVEDLSSSAMDLVVVGKYRPPLGPIGDAIDLTSMYPLAQRTIQWLTERLAEALTTRVAGSAPTTRRWRGSMVVADVMTRNPLALAEDLPLRGAASLLLYGRISGAPVIDSEGRVVGVLSERDLLDKAAPPDDRFGKEASAARRRYGSLTVGEACTRPALVTEADTPLREAAGEMARHDVDRLVVMDGAVHVGIVTRRDILRALVRDDDDIQDAVREVLDGLDHPAVLAHVAGGVVTLLGDVKRLSQVGIITSRIRMIDGVIDLDDSALSWEYDDVTPPFVPMA</sequence>
<dbReference type="PANTHER" id="PTHR43080:SF29">
    <property type="entry name" value="OS02G0818000 PROTEIN"/>
    <property type="match status" value="1"/>
</dbReference>
<feature type="domain" description="CBS" evidence="3">
    <location>
        <begin position="177"/>
        <end position="233"/>
    </location>
</feature>
<evidence type="ECO:0000256" key="1">
    <source>
        <dbReference type="ARBA" id="ARBA00023122"/>
    </source>
</evidence>
<dbReference type="SUPFAM" id="SSF54631">
    <property type="entry name" value="CBS-domain pair"/>
    <property type="match status" value="1"/>
</dbReference>
<keyword evidence="5" id="KW-1185">Reference proteome</keyword>
<keyword evidence="1 2" id="KW-0129">CBS domain</keyword>
<proteinExistence type="predicted"/>
<dbReference type="AlphaFoldDB" id="A0A346XUW0"/>
<reference evidence="4 5" key="1">
    <citation type="submission" date="2018-09" db="EMBL/GenBank/DDBJ databases">
        <title>Complete genome sequence of Euzebya sp. DY32-46 isolated from seawater of Pacific Ocean.</title>
        <authorList>
            <person name="Xu L."/>
            <person name="Wu Y.-H."/>
            <person name="Xu X.-W."/>
        </authorList>
    </citation>
    <scope>NUCLEOTIDE SEQUENCE [LARGE SCALE GENOMIC DNA]</scope>
    <source>
        <strain evidence="4 5">DY32-46</strain>
    </source>
</reference>
<evidence type="ECO:0000313" key="5">
    <source>
        <dbReference type="Proteomes" id="UP000264006"/>
    </source>
</evidence>
<gene>
    <name evidence="4" type="ORF">DVS28_a1308</name>
</gene>
<dbReference type="Proteomes" id="UP000264006">
    <property type="component" value="Chromosome"/>
</dbReference>
<dbReference type="RefSeq" id="WP_114590722.1">
    <property type="nucleotide sequence ID" value="NZ_CP031165.1"/>
</dbReference>
<dbReference type="KEGG" id="euz:DVS28_a1308"/>
<accession>A0A346XUW0</accession>
<dbReference type="PROSITE" id="PS51371">
    <property type="entry name" value="CBS"/>
    <property type="match status" value="2"/>
</dbReference>
<protein>
    <submittedName>
        <fullName evidence="4">CBS domain protein</fullName>
    </submittedName>
</protein>
<dbReference type="InterPro" id="IPR051257">
    <property type="entry name" value="Diverse_CBS-Domain"/>
</dbReference>
<dbReference type="Pfam" id="PF00571">
    <property type="entry name" value="CBS"/>
    <property type="match status" value="2"/>
</dbReference>
<dbReference type="EMBL" id="CP031165">
    <property type="protein sequence ID" value="AXV06007.1"/>
    <property type="molecule type" value="Genomic_DNA"/>
</dbReference>
<evidence type="ECO:0000256" key="2">
    <source>
        <dbReference type="PROSITE-ProRule" id="PRU00703"/>
    </source>
</evidence>
<feature type="domain" description="CBS" evidence="3">
    <location>
        <begin position="254"/>
        <end position="310"/>
    </location>
</feature>
<dbReference type="SMART" id="SM00116">
    <property type="entry name" value="CBS"/>
    <property type="match status" value="2"/>
</dbReference>
<dbReference type="InterPro" id="IPR000644">
    <property type="entry name" value="CBS_dom"/>
</dbReference>
<evidence type="ECO:0000313" key="4">
    <source>
        <dbReference type="EMBL" id="AXV06007.1"/>
    </source>
</evidence>
<organism evidence="4 5">
    <name type="scientific">Euzebya pacifica</name>
    <dbReference type="NCBI Taxonomy" id="1608957"/>
    <lineage>
        <taxon>Bacteria</taxon>
        <taxon>Bacillati</taxon>
        <taxon>Actinomycetota</taxon>
        <taxon>Nitriliruptoria</taxon>
        <taxon>Euzebyales</taxon>
    </lineage>
</organism>
<dbReference type="InterPro" id="IPR046342">
    <property type="entry name" value="CBS_dom_sf"/>
</dbReference>
<dbReference type="CDD" id="cd04586">
    <property type="entry name" value="CBS_pair_BON_assoc"/>
    <property type="match status" value="1"/>
</dbReference>
<dbReference type="Gene3D" id="3.10.580.10">
    <property type="entry name" value="CBS-domain"/>
    <property type="match status" value="1"/>
</dbReference>
<dbReference type="OrthoDB" id="2111978at2"/>